<feature type="domain" description="Allophanate hydrolase C-terminal" evidence="2">
    <location>
        <begin position="465"/>
        <end position="586"/>
    </location>
</feature>
<dbReference type="SUPFAM" id="SSF75304">
    <property type="entry name" value="Amidase signature (AS) enzymes"/>
    <property type="match status" value="1"/>
</dbReference>
<dbReference type="Gene3D" id="3.90.1300.10">
    <property type="entry name" value="Amidase signature (AS) domain"/>
    <property type="match status" value="1"/>
</dbReference>
<sequence length="588" mass="63186">MKSLQISALHQAYAKGEETVESVMEKCLQRADELAPEVWIRKLTAEEVAVYVQALEGESPETKPLYGIPFVIKDNIDLGGIPTTAGCPDYKFVPEQSAHVVEQLIQAGAIPLGKTNLDQFATGLVGTRSPYGACPNSFDPDYVSGGSSSGSAVAVADGCASFSLGTDTAGSGRVPAAFNNLIGLKPSKGLLSCSGVVPACKSLDCVSIFALDAADAQAVFDVANHFDPSDCYARELEQAPVISSGWKFGVPKREQLKFFGSREYESAFSESLDMLEKAGGTRVEVDFQPFLDAANLLYSGAWVNERHAAVGEFIEANPEAVLDTTRTIILSGLAIPAPDVFKGFYKLQEFKRVADEVMGSVDLIVTPTAGTPYKIDEVNADPVQLNTNLGYYTNYMNLLDYAAIAVPTALTPSVPFGVTLVSFSGHDLKLLQLADRLHQVSGLNVGKTERRPMPLELSPNKKRTIDVAVCGAHLNGYPLHHQLEDLGAVFVESTETAKAYRMFAFETDGIAKPGLIRDAENGGRIYVEIYRLTYQNFGKFVAAIPAPLGIGKIKLRGGAEVCGFIAEPEVSSLGKDITELGDWRKFAG</sequence>
<dbReference type="Proteomes" id="UP001290861">
    <property type="component" value="Unassembled WGS sequence"/>
</dbReference>
<keyword evidence="4" id="KW-1185">Reference proteome</keyword>
<dbReference type="Gene3D" id="3.10.490.10">
    <property type="entry name" value="Gamma-glutamyl cyclotransferase-like"/>
    <property type="match status" value="1"/>
</dbReference>
<reference evidence="3 4" key="1">
    <citation type="journal article" date="2024" name="Appl. Environ. Microbiol.">
        <title>Pontiella agarivorans sp. nov., a novel marine anaerobic bacterium capable of degrading macroalgal polysaccharides and fixing nitrogen.</title>
        <authorList>
            <person name="Liu N."/>
            <person name="Kivenson V."/>
            <person name="Peng X."/>
            <person name="Cui Z."/>
            <person name="Lankiewicz T.S."/>
            <person name="Gosselin K.M."/>
            <person name="English C.J."/>
            <person name="Blair E.M."/>
            <person name="O'Malley M.A."/>
            <person name="Valentine D.L."/>
        </authorList>
    </citation>
    <scope>NUCLEOTIDE SEQUENCE [LARGE SCALE GENOMIC DNA]</scope>
    <source>
        <strain evidence="3 4">NLcol2</strain>
    </source>
</reference>
<keyword evidence="3" id="KW-0378">Hydrolase</keyword>
<protein>
    <submittedName>
        <fullName evidence="3">Allophanate hydrolase</fullName>
        <ecNumber evidence="3">3.5.1.54</ecNumber>
    </submittedName>
</protein>
<accession>A0ABU5MXK7</accession>
<dbReference type="RefSeq" id="WP_322608749.1">
    <property type="nucleotide sequence ID" value="NZ_JARVCO010000010.1"/>
</dbReference>
<dbReference type="GO" id="GO:0004039">
    <property type="term" value="F:allophanate hydrolase activity"/>
    <property type="evidence" value="ECO:0007669"/>
    <property type="project" value="UniProtKB-EC"/>
</dbReference>
<dbReference type="Pfam" id="PF21986">
    <property type="entry name" value="AH_C"/>
    <property type="match status" value="1"/>
</dbReference>
<dbReference type="InterPro" id="IPR036928">
    <property type="entry name" value="AS_sf"/>
</dbReference>
<dbReference type="NCBIfam" id="NF006043">
    <property type="entry name" value="PRK08186.1"/>
    <property type="match status" value="1"/>
</dbReference>
<dbReference type="EC" id="3.5.1.54" evidence="3"/>
<proteinExistence type="predicted"/>
<dbReference type="InterPro" id="IPR000120">
    <property type="entry name" value="Amidase"/>
</dbReference>
<dbReference type="NCBIfam" id="TIGR02713">
    <property type="entry name" value="allophanate_hyd"/>
    <property type="match status" value="1"/>
</dbReference>
<dbReference type="InterPro" id="IPR053844">
    <property type="entry name" value="AH_C"/>
</dbReference>
<dbReference type="InterPro" id="IPR014085">
    <property type="entry name" value="Allophanate_hydrolase"/>
</dbReference>
<name>A0ABU5MXK7_9BACT</name>
<organism evidence="3 4">
    <name type="scientific">Pontiella agarivorans</name>
    <dbReference type="NCBI Taxonomy" id="3038953"/>
    <lineage>
        <taxon>Bacteria</taxon>
        <taxon>Pseudomonadati</taxon>
        <taxon>Kiritimatiellota</taxon>
        <taxon>Kiritimatiellia</taxon>
        <taxon>Kiritimatiellales</taxon>
        <taxon>Pontiellaceae</taxon>
        <taxon>Pontiella</taxon>
    </lineage>
</organism>
<evidence type="ECO:0000313" key="3">
    <source>
        <dbReference type="EMBL" id="MDZ8118956.1"/>
    </source>
</evidence>
<evidence type="ECO:0000259" key="1">
    <source>
        <dbReference type="Pfam" id="PF01425"/>
    </source>
</evidence>
<dbReference type="InterPro" id="IPR023631">
    <property type="entry name" value="Amidase_dom"/>
</dbReference>
<evidence type="ECO:0000259" key="2">
    <source>
        <dbReference type="Pfam" id="PF21986"/>
    </source>
</evidence>
<dbReference type="EMBL" id="JARVCO010000010">
    <property type="protein sequence ID" value="MDZ8118956.1"/>
    <property type="molecule type" value="Genomic_DNA"/>
</dbReference>
<dbReference type="Gene3D" id="1.20.58.1700">
    <property type="match status" value="1"/>
</dbReference>
<feature type="domain" description="Amidase" evidence="1">
    <location>
        <begin position="23"/>
        <end position="431"/>
    </location>
</feature>
<dbReference type="PANTHER" id="PTHR11895:SF169">
    <property type="entry name" value="GLUTAMYL-TRNA(GLN) AMIDOTRANSFERASE"/>
    <property type="match status" value="1"/>
</dbReference>
<comment type="caution">
    <text evidence="3">The sequence shown here is derived from an EMBL/GenBank/DDBJ whole genome shotgun (WGS) entry which is preliminary data.</text>
</comment>
<dbReference type="PANTHER" id="PTHR11895">
    <property type="entry name" value="TRANSAMIDASE"/>
    <property type="match status" value="1"/>
</dbReference>
<evidence type="ECO:0000313" key="4">
    <source>
        <dbReference type="Proteomes" id="UP001290861"/>
    </source>
</evidence>
<dbReference type="Pfam" id="PF01425">
    <property type="entry name" value="Amidase"/>
    <property type="match status" value="1"/>
</dbReference>
<gene>
    <name evidence="3" type="primary">atzF</name>
    <name evidence="3" type="ORF">P9H32_09980</name>
</gene>